<comment type="caution">
    <text evidence="1">The sequence shown here is derived from an EMBL/GenBank/DDBJ whole genome shotgun (WGS) entry which is preliminary data.</text>
</comment>
<gene>
    <name evidence="1" type="ORF">HW452_05140</name>
</gene>
<protein>
    <submittedName>
        <fullName evidence="1">Uncharacterized protein</fullName>
    </submittedName>
</protein>
<keyword evidence="2" id="KW-1185">Reference proteome</keyword>
<accession>A0ACC5VT23</accession>
<reference evidence="1" key="1">
    <citation type="submission" date="2020-06" db="EMBL/GenBank/DDBJ databases">
        <title>Whole Genome Sequence of Halomonas aquamarina MB598.</title>
        <authorList>
            <person name="Pervaiz M."/>
            <person name="Fariq A."/>
            <person name="Yasmin A."/>
            <person name="Welch M."/>
        </authorList>
    </citation>
    <scope>NUCLEOTIDE SEQUENCE</scope>
    <source>
        <strain evidence="1">MB598</strain>
    </source>
</reference>
<evidence type="ECO:0000313" key="1">
    <source>
        <dbReference type="EMBL" id="MBZ5486906.1"/>
    </source>
</evidence>
<evidence type="ECO:0000313" key="2">
    <source>
        <dbReference type="Proteomes" id="UP001319846"/>
    </source>
</evidence>
<sequence length="130" mass="13372">MAATITIDDVRGYGITGADAMLRDYIAVIDGADACLDKNRVPEATQRILKINAVGHLATLAAGGQIRSQSAPSGASRSFATPTGDGIDSTNWGSALRSLDSAGCVTRLLQSDKARPFVAVAGPGRSRGRA</sequence>
<organism evidence="1 2">
    <name type="scientific">Vreelandella aquamarina</name>
    <dbReference type="NCBI Taxonomy" id="77097"/>
    <lineage>
        <taxon>Bacteria</taxon>
        <taxon>Pseudomonadati</taxon>
        <taxon>Pseudomonadota</taxon>
        <taxon>Gammaproteobacteria</taxon>
        <taxon>Oceanospirillales</taxon>
        <taxon>Halomonadaceae</taxon>
        <taxon>Vreelandella</taxon>
    </lineage>
</organism>
<name>A0ACC5VT23_9GAMM</name>
<dbReference type="Proteomes" id="UP001319846">
    <property type="component" value="Unassembled WGS sequence"/>
</dbReference>
<proteinExistence type="predicted"/>
<dbReference type="EMBL" id="JABYQT010000002">
    <property type="protein sequence ID" value="MBZ5486906.1"/>
    <property type="molecule type" value="Genomic_DNA"/>
</dbReference>